<reference evidence="1" key="1">
    <citation type="journal article" date="2015" name="Nature">
        <title>Complex archaea that bridge the gap between prokaryotes and eukaryotes.</title>
        <authorList>
            <person name="Spang A."/>
            <person name="Saw J.H."/>
            <person name="Jorgensen S.L."/>
            <person name="Zaremba-Niedzwiedzka K."/>
            <person name="Martijn J."/>
            <person name="Lind A.E."/>
            <person name="van Eijk R."/>
            <person name="Schleper C."/>
            <person name="Guy L."/>
            <person name="Ettema T.J."/>
        </authorList>
    </citation>
    <scope>NUCLEOTIDE SEQUENCE</scope>
</reference>
<accession>A0A0F9XLD8</accession>
<comment type="caution">
    <text evidence="1">The sequence shown here is derived from an EMBL/GenBank/DDBJ whole genome shotgun (WGS) entry which is preliminary data.</text>
</comment>
<evidence type="ECO:0000313" key="1">
    <source>
        <dbReference type="EMBL" id="KKO00147.1"/>
    </source>
</evidence>
<dbReference type="AlphaFoldDB" id="A0A0F9XLD8"/>
<protein>
    <submittedName>
        <fullName evidence="1">Uncharacterized protein</fullName>
    </submittedName>
</protein>
<name>A0A0F9XLD8_9ZZZZ</name>
<organism evidence="1">
    <name type="scientific">marine sediment metagenome</name>
    <dbReference type="NCBI Taxonomy" id="412755"/>
    <lineage>
        <taxon>unclassified sequences</taxon>
        <taxon>metagenomes</taxon>
        <taxon>ecological metagenomes</taxon>
    </lineage>
</organism>
<gene>
    <name evidence="1" type="ORF">LCGC14_0129130</name>
</gene>
<dbReference type="EMBL" id="LAZR01000042">
    <property type="protein sequence ID" value="KKO00147.1"/>
    <property type="molecule type" value="Genomic_DNA"/>
</dbReference>
<sequence length="56" mass="6725">MEENIFKRIESNKELPKEAKEELVSKIETAKLFQSFTQLFGKEYFSTLTDFFKKEK</sequence>
<proteinExistence type="predicted"/>